<evidence type="ECO:0000259" key="11">
    <source>
        <dbReference type="PROSITE" id="PS51068"/>
    </source>
</evidence>
<dbReference type="InterPro" id="IPR010979">
    <property type="entry name" value="Ribosomal_uS13-like_H2TH"/>
</dbReference>
<dbReference type="SUPFAM" id="SSF46946">
    <property type="entry name" value="S13-like H2TH domain"/>
    <property type="match status" value="1"/>
</dbReference>
<dbReference type="InterPro" id="IPR035937">
    <property type="entry name" value="FPG_N"/>
</dbReference>
<keyword evidence="5" id="KW-0238">DNA-binding</keyword>
<dbReference type="GO" id="GO:0140078">
    <property type="term" value="F:class I DNA-(apurinic or apyrimidinic site) endonuclease activity"/>
    <property type="evidence" value="ECO:0007669"/>
    <property type="project" value="UniProtKB-EC"/>
</dbReference>
<evidence type="ECO:0000256" key="10">
    <source>
        <dbReference type="SAM" id="MobiDB-lite"/>
    </source>
</evidence>
<evidence type="ECO:0000256" key="5">
    <source>
        <dbReference type="ARBA" id="ARBA00023125"/>
    </source>
</evidence>
<evidence type="ECO:0000313" key="13">
    <source>
        <dbReference type="Proteomes" id="UP001633002"/>
    </source>
</evidence>
<keyword evidence="13" id="KW-1185">Reference proteome</keyword>
<evidence type="ECO:0000313" key="12">
    <source>
        <dbReference type="EMBL" id="KAL3691137.1"/>
    </source>
</evidence>
<keyword evidence="6" id="KW-0234">DNA repair</keyword>
<dbReference type="EMBL" id="JBJQOH010000003">
    <property type="protein sequence ID" value="KAL3691137.1"/>
    <property type="molecule type" value="Genomic_DNA"/>
</dbReference>
<dbReference type="Gene3D" id="1.10.8.50">
    <property type="match status" value="1"/>
</dbReference>
<dbReference type="InterPro" id="IPR012319">
    <property type="entry name" value="FPG_cat"/>
</dbReference>
<dbReference type="PROSITE" id="PS51068">
    <property type="entry name" value="FPG_CAT"/>
    <property type="match status" value="1"/>
</dbReference>
<keyword evidence="4" id="KW-0378">Hydrolase</keyword>
<evidence type="ECO:0000256" key="6">
    <source>
        <dbReference type="ARBA" id="ARBA00023204"/>
    </source>
</evidence>
<keyword evidence="9" id="KW-0326">Glycosidase</keyword>
<evidence type="ECO:0000256" key="7">
    <source>
        <dbReference type="ARBA" id="ARBA00023239"/>
    </source>
</evidence>
<dbReference type="Proteomes" id="UP001633002">
    <property type="component" value="Unassembled WGS sequence"/>
</dbReference>
<feature type="region of interest" description="Disordered" evidence="10">
    <location>
        <begin position="231"/>
        <end position="262"/>
    </location>
</feature>
<dbReference type="Pfam" id="PF06831">
    <property type="entry name" value="H2TH"/>
    <property type="match status" value="1"/>
</dbReference>
<dbReference type="EC" id="4.2.99.18" evidence="2"/>
<comment type="similarity">
    <text evidence="1">Belongs to the FPG family.</text>
</comment>
<dbReference type="PANTHER" id="PTHR42697:SF1">
    <property type="entry name" value="ENDONUCLEASE 8"/>
    <property type="match status" value="1"/>
</dbReference>
<feature type="compositionally biased region" description="Basic and acidic residues" evidence="10">
    <location>
        <begin position="233"/>
        <end position="253"/>
    </location>
</feature>
<keyword evidence="8" id="KW-0511">Multifunctional enzyme</keyword>
<evidence type="ECO:0000256" key="4">
    <source>
        <dbReference type="ARBA" id="ARBA00022801"/>
    </source>
</evidence>
<evidence type="ECO:0000256" key="3">
    <source>
        <dbReference type="ARBA" id="ARBA00022763"/>
    </source>
</evidence>
<dbReference type="InterPro" id="IPR015886">
    <property type="entry name" value="H2TH_FPG"/>
</dbReference>
<protein>
    <recommendedName>
        <fullName evidence="2">DNA-(apurinic or apyrimidinic site) lyase</fullName>
        <ecNumber evidence="2">4.2.99.18</ecNumber>
    </recommendedName>
</protein>
<dbReference type="PANTHER" id="PTHR42697">
    <property type="entry name" value="ENDONUCLEASE 8"/>
    <property type="match status" value="1"/>
</dbReference>
<accession>A0ABD3HL69</accession>
<dbReference type="GO" id="GO:0016798">
    <property type="term" value="F:hydrolase activity, acting on glycosyl bonds"/>
    <property type="evidence" value="ECO:0007669"/>
    <property type="project" value="UniProtKB-KW"/>
</dbReference>
<feature type="region of interest" description="Disordered" evidence="10">
    <location>
        <begin position="323"/>
        <end position="436"/>
    </location>
</feature>
<keyword evidence="7" id="KW-0456">Lyase</keyword>
<dbReference type="Gene3D" id="3.20.190.10">
    <property type="entry name" value="MutM-like, N-terminal"/>
    <property type="match status" value="1"/>
</dbReference>
<comment type="caution">
    <text evidence="12">The sequence shown here is derived from an EMBL/GenBank/DDBJ whole genome shotgun (WGS) entry which is preliminary data.</text>
</comment>
<feature type="compositionally biased region" description="Basic residues" evidence="10">
    <location>
        <begin position="423"/>
        <end position="436"/>
    </location>
</feature>
<evidence type="ECO:0000256" key="8">
    <source>
        <dbReference type="ARBA" id="ARBA00023268"/>
    </source>
</evidence>
<dbReference type="GO" id="GO:0003677">
    <property type="term" value="F:DNA binding"/>
    <property type="evidence" value="ECO:0007669"/>
    <property type="project" value="UniProtKB-KW"/>
</dbReference>
<evidence type="ECO:0000256" key="1">
    <source>
        <dbReference type="ARBA" id="ARBA00009409"/>
    </source>
</evidence>
<name>A0ABD3HL69_9MARC</name>
<feature type="domain" description="Formamidopyrimidine-DNA glycosylase catalytic" evidence="11">
    <location>
        <begin position="2"/>
        <end position="113"/>
    </location>
</feature>
<organism evidence="12 13">
    <name type="scientific">Riccia sorocarpa</name>
    <dbReference type="NCBI Taxonomy" id="122646"/>
    <lineage>
        <taxon>Eukaryota</taxon>
        <taxon>Viridiplantae</taxon>
        <taxon>Streptophyta</taxon>
        <taxon>Embryophyta</taxon>
        <taxon>Marchantiophyta</taxon>
        <taxon>Marchantiopsida</taxon>
        <taxon>Marchantiidae</taxon>
        <taxon>Marchantiales</taxon>
        <taxon>Ricciaceae</taxon>
        <taxon>Riccia</taxon>
    </lineage>
</organism>
<keyword evidence="3" id="KW-0227">DNA damage</keyword>
<proteinExistence type="inferred from homology"/>
<reference evidence="12 13" key="1">
    <citation type="submission" date="2024-09" db="EMBL/GenBank/DDBJ databases">
        <title>Chromosome-scale assembly of Riccia sorocarpa.</title>
        <authorList>
            <person name="Paukszto L."/>
        </authorList>
    </citation>
    <scope>NUCLEOTIDE SEQUENCE [LARGE SCALE GENOMIC DNA]</scope>
    <source>
        <strain evidence="12">LP-2024</strain>
        <tissue evidence="12">Aerial parts of the thallus</tissue>
    </source>
</reference>
<sequence>MVEGPGVHRVAIAHRRVLLGRAFTCSSPSGRFTEGAEIINGLYLSLIEAHGKNIFYFFTKQKIENAALNNLPEDVTVIHIHFGMSGSFRTYKFPGPEPRETTRLRLENEEENVVAHLSAMWCVLGSMDLYRSKIHELGPDPLREDADKEIAWDKMQKSKKSVGAFLMDQSMIAGIGNIYRCGKPLSKLRSGERRYIYNHKKCRRCGGPVINWVIATRTCYACEACQPPLDLVDPPKRRSKPKETEPADDDVLHESNGTAKNKPVTDATMVTTRVSRTSKSSTLNFRKRKVLDGKIVEHQALKDIPTGGLVDFPSTLDDLVWPNADPKTLKEEGDRTSPSVPKRRPSELTSQSSVKRVKGLGTPLEEGRVEGRTYRTSKNKKTANESIEGENKSVKRALRRTMSSAPEQADRLQTADEDSVTRQTRRSQRIRRSVGP</sequence>
<dbReference type="SUPFAM" id="SSF81624">
    <property type="entry name" value="N-terminal domain of MutM-like DNA repair proteins"/>
    <property type="match status" value="1"/>
</dbReference>
<dbReference type="SMART" id="SM00898">
    <property type="entry name" value="Fapy_DNA_glyco"/>
    <property type="match status" value="1"/>
</dbReference>
<dbReference type="GO" id="GO:0006281">
    <property type="term" value="P:DNA repair"/>
    <property type="evidence" value="ECO:0007669"/>
    <property type="project" value="UniProtKB-KW"/>
</dbReference>
<dbReference type="SMART" id="SM01232">
    <property type="entry name" value="H2TH"/>
    <property type="match status" value="1"/>
</dbReference>
<evidence type="ECO:0000256" key="9">
    <source>
        <dbReference type="ARBA" id="ARBA00023295"/>
    </source>
</evidence>
<gene>
    <name evidence="12" type="ORF">R1sor_004788</name>
</gene>
<dbReference type="AlphaFoldDB" id="A0ABD3HL69"/>
<evidence type="ECO:0000256" key="2">
    <source>
        <dbReference type="ARBA" id="ARBA00012720"/>
    </source>
</evidence>